<dbReference type="PANTHER" id="PTHR34136">
    <property type="match status" value="1"/>
</dbReference>
<sequence length="261" mass="28469">MPTDPVAARRSFLGIGFDPLDTAAAARWLERVAPGDPFTYVVTPNVDHLVRLDALGRGDPVGRELWEGYAGATLVLCDSRILARLARFYGVTLPLAPGSDLTVRLFDQVVRPGDRIAVIGGDADLGTTLRARFPALDVVQHMPPMGLLRDPAAMAAAVAFGRDSAARFLLIAVGSPQQEVLAARIARDARGATGCALCIGASLDFIVGRQRRAPRWIQRLGMEWAHRLGSQPRRLWRRYLVDGPRIFRMAHAWHRARGPGA</sequence>
<dbReference type="Pfam" id="PF03808">
    <property type="entry name" value="Glyco_tran_WecG"/>
    <property type="match status" value="1"/>
</dbReference>
<dbReference type="NCBIfam" id="TIGR00696">
    <property type="entry name" value="wecG_tagA_cpsF"/>
    <property type="match status" value="1"/>
</dbReference>
<dbReference type="Proteomes" id="UP000249229">
    <property type="component" value="Unassembled WGS sequence"/>
</dbReference>
<keyword evidence="2 3" id="KW-0808">Transferase</keyword>
<dbReference type="AlphaFoldDB" id="A0A2W5P7Q0"/>
<dbReference type="PANTHER" id="PTHR34136:SF1">
    <property type="entry name" value="UDP-N-ACETYL-D-MANNOSAMINURONIC ACID TRANSFERASE"/>
    <property type="match status" value="1"/>
</dbReference>
<dbReference type="GO" id="GO:0016758">
    <property type="term" value="F:hexosyltransferase activity"/>
    <property type="evidence" value="ECO:0007669"/>
    <property type="project" value="TreeGrafter"/>
</dbReference>
<comment type="caution">
    <text evidence="3">The sequence shown here is derived from an EMBL/GenBank/DDBJ whole genome shotgun (WGS) entry which is preliminary data.</text>
</comment>
<keyword evidence="1" id="KW-0328">Glycosyltransferase</keyword>
<protein>
    <submittedName>
        <fullName evidence="3">Glycosyltransferase</fullName>
    </submittedName>
</protein>
<name>A0A2W5P7Q0_9SPHN</name>
<evidence type="ECO:0000256" key="1">
    <source>
        <dbReference type="ARBA" id="ARBA00022676"/>
    </source>
</evidence>
<evidence type="ECO:0000256" key="2">
    <source>
        <dbReference type="ARBA" id="ARBA00022679"/>
    </source>
</evidence>
<evidence type="ECO:0000313" key="3">
    <source>
        <dbReference type="EMBL" id="PZQ61812.1"/>
    </source>
</evidence>
<dbReference type="CDD" id="cd06533">
    <property type="entry name" value="Glyco_transf_WecG_TagA"/>
    <property type="match status" value="1"/>
</dbReference>
<reference evidence="3 4" key="1">
    <citation type="submission" date="2017-08" db="EMBL/GenBank/DDBJ databases">
        <title>Infants hospitalized years apart are colonized by the same room-sourced microbial strains.</title>
        <authorList>
            <person name="Brooks B."/>
            <person name="Olm M.R."/>
            <person name="Firek B.A."/>
            <person name="Baker R."/>
            <person name="Thomas B.C."/>
            <person name="Morowitz M.J."/>
            <person name="Banfield J.F."/>
        </authorList>
    </citation>
    <scope>NUCLEOTIDE SEQUENCE [LARGE SCALE GENOMIC DNA]</scope>
    <source>
        <strain evidence="3">S2_005_001_R1_22</strain>
    </source>
</reference>
<organism evidence="3 4">
    <name type="scientific">Sphingomonas taxi</name>
    <dbReference type="NCBI Taxonomy" id="1549858"/>
    <lineage>
        <taxon>Bacteria</taxon>
        <taxon>Pseudomonadati</taxon>
        <taxon>Pseudomonadota</taxon>
        <taxon>Alphaproteobacteria</taxon>
        <taxon>Sphingomonadales</taxon>
        <taxon>Sphingomonadaceae</taxon>
        <taxon>Sphingomonas</taxon>
    </lineage>
</organism>
<dbReference type="InterPro" id="IPR004629">
    <property type="entry name" value="WecG_TagA_CpsF"/>
</dbReference>
<dbReference type="EMBL" id="QFQI01000002">
    <property type="protein sequence ID" value="PZQ61812.1"/>
    <property type="molecule type" value="Genomic_DNA"/>
</dbReference>
<gene>
    <name evidence="3" type="ORF">DI544_04110</name>
</gene>
<accession>A0A2W5P7Q0</accession>
<proteinExistence type="predicted"/>
<evidence type="ECO:0000313" key="4">
    <source>
        <dbReference type="Proteomes" id="UP000249229"/>
    </source>
</evidence>